<dbReference type="RefSeq" id="WP_150878312.1">
    <property type="nucleotide sequence ID" value="NZ_VTWS01000004.1"/>
</dbReference>
<reference evidence="1 2" key="1">
    <citation type="submission" date="2019-09" db="EMBL/GenBank/DDBJ databases">
        <title>Genome Sequence of Larkinella sp MA1.</title>
        <authorList>
            <person name="Srinivasan S."/>
        </authorList>
    </citation>
    <scope>NUCLEOTIDE SEQUENCE [LARGE SCALE GENOMIC DNA]</scope>
    <source>
        <strain evidence="1 2">MA1</strain>
    </source>
</reference>
<keyword evidence="2" id="KW-1185">Reference proteome</keyword>
<accession>A0A5N1JD60</accession>
<dbReference type="Proteomes" id="UP000326344">
    <property type="component" value="Unassembled WGS sequence"/>
</dbReference>
<comment type="caution">
    <text evidence="1">The sequence shown here is derived from an EMBL/GenBank/DDBJ whole genome shotgun (WGS) entry which is preliminary data.</text>
</comment>
<dbReference type="AlphaFoldDB" id="A0A5N1JD60"/>
<proteinExistence type="predicted"/>
<organism evidence="1 2">
    <name type="scientific">Larkinella humicola</name>
    <dbReference type="NCBI Taxonomy" id="2607654"/>
    <lineage>
        <taxon>Bacteria</taxon>
        <taxon>Pseudomonadati</taxon>
        <taxon>Bacteroidota</taxon>
        <taxon>Cytophagia</taxon>
        <taxon>Cytophagales</taxon>
        <taxon>Spirosomataceae</taxon>
        <taxon>Larkinella</taxon>
    </lineage>
</organism>
<name>A0A5N1JD60_9BACT</name>
<dbReference type="EMBL" id="VTWS01000004">
    <property type="protein sequence ID" value="KAA9353043.1"/>
    <property type="molecule type" value="Genomic_DNA"/>
</dbReference>
<sequence>MDITIGKDELNLIISKLVSAFLDQNFPDQEIAITKDYFWHIEKNSLYNVYADINSEDLNLGSLQDTVLELKKLTPDDYNPVSTVDIRRISFIIRYLSGI</sequence>
<protein>
    <submittedName>
        <fullName evidence="1">Uncharacterized protein</fullName>
    </submittedName>
</protein>
<evidence type="ECO:0000313" key="1">
    <source>
        <dbReference type="EMBL" id="KAA9353043.1"/>
    </source>
</evidence>
<gene>
    <name evidence="1" type="ORF">F0P93_17870</name>
</gene>
<evidence type="ECO:0000313" key="2">
    <source>
        <dbReference type="Proteomes" id="UP000326344"/>
    </source>
</evidence>